<dbReference type="GO" id="GO:0070180">
    <property type="term" value="F:large ribosomal subunit rRNA binding"/>
    <property type="evidence" value="ECO:0007669"/>
    <property type="project" value="TreeGrafter"/>
</dbReference>
<dbReference type="OMA" id="IRQSKPW"/>
<evidence type="ECO:0000256" key="3">
    <source>
        <dbReference type="ARBA" id="ARBA00023274"/>
    </source>
</evidence>
<dbReference type="CDD" id="cd00337">
    <property type="entry name" value="Ribosomal_uL14"/>
    <property type="match status" value="1"/>
</dbReference>
<evidence type="ECO:0000313" key="7">
    <source>
        <dbReference type="Proteomes" id="UP000034350"/>
    </source>
</evidence>
<dbReference type="PROSITE" id="PS00049">
    <property type="entry name" value="RIBOSOMAL_L14"/>
    <property type="match status" value="1"/>
</dbReference>
<proteinExistence type="inferred from homology"/>
<feature type="compositionally biased region" description="Basic and acidic residues" evidence="5">
    <location>
        <begin position="1"/>
        <end position="13"/>
    </location>
</feature>
<comment type="similarity">
    <text evidence="1 4">Belongs to the universal ribosomal protein uL14 family.</text>
</comment>
<organism evidence="6 7">
    <name type="scientific">Vairimorpha ceranae</name>
    <dbReference type="NCBI Taxonomy" id="40302"/>
    <lineage>
        <taxon>Eukaryota</taxon>
        <taxon>Fungi</taxon>
        <taxon>Fungi incertae sedis</taxon>
        <taxon>Microsporidia</taxon>
        <taxon>Nosematidae</taxon>
        <taxon>Vairimorpha</taxon>
    </lineage>
</organism>
<dbReference type="SMART" id="SM01374">
    <property type="entry name" value="Ribosomal_L14"/>
    <property type="match status" value="1"/>
</dbReference>
<reference evidence="6 7" key="1">
    <citation type="journal article" date="2015" name="Environ. Microbiol.">
        <title>Genome analyses suggest the presence of polyploidy and recent human-driven expansions in eight global populations of the honeybee pathogen Nosema ceranae.</title>
        <authorList>
            <person name="Pelin A."/>
            <person name="Selman M."/>
            <person name="Aris-Brosou S."/>
            <person name="Farinelli L."/>
            <person name="Corradi N."/>
        </authorList>
    </citation>
    <scope>NUCLEOTIDE SEQUENCE [LARGE SCALE GENOMIC DNA]</scope>
    <source>
        <strain evidence="6 7">PA08 1199</strain>
    </source>
</reference>
<evidence type="ECO:0000256" key="5">
    <source>
        <dbReference type="SAM" id="MobiDB-lite"/>
    </source>
</evidence>
<dbReference type="RefSeq" id="XP_024332280.1">
    <property type="nucleotide sequence ID" value="XM_024474513.1"/>
</dbReference>
<evidence type="ECO:0000256" key="1">
    <source>
        <dbReference type="ARBA" id="ARBA00010745"/>
    </source>
</evidence>
<feature type="region of interest" description="Disordered" evidence="5">
    <location>
        <begin position="1"/>
        <end position="22"/>
    </location>
</feature>
<dbReference type="HAMAP" id="MF_01367">
    <property type="entry name" value="Ribosomal_uL14"/>
    <property type="match status" value="1"/>
</dbReference>
<dbReference type="VEuPathDB" id="MicrosporidiaDB:NCER_100898"/>
<gene>
    <name evidence="6" type="ORF">AAJ76_200068052</name>
</gene>
<dbReference type="PANTHER" id="PTHR11761:SF8">
    <property type="entry name" value="LARGE RIBOSOMAL SUBUNIT PROTEIN UL14"/>
    <property type="match status" value="1"/>
</dbReference>
<dbReference type="GO" id="GO:0003735">
    <property type="term" value="F:structural constituent of ribosome"/>
    <property type="evidence" value="ECO:0007669"/>
    <property type="project" value="InterPro"/>
</dbReference>
<evidence type="ECO:0000256" key="4">
    <source>
        <dbReference type="RuleBase" id="RU003949"/>
    </source>
</evidence>
<evidence type="ECO:0000313" key="6">
    <source>
        <dbReference type="EMBL" id="KKO76538.1"/>
    </source>
</evidence>
<keyword evidence="2 4" id="KW-0689">Ribosomal protein</keyword>
<dbReference type="GeneID" id="36319437"/>
<dbReference type="GO" id="GO:0006412">
    <property type="term" value="P:translation"/>
    <property type="evidence" value="ECO:0007669"/>
    <property type="project" value="InterPro"/>
</dbReference>
<comment type="caution">
    <text evidence="6">The sequence shown here is derived from an EMBL/GenBank/DDBJ whole genome shotgun (WGS) entry which is preliminary data.</text>
</comment>
<keyword evidence="3 4" id="KW-0687">Ribonucleoprotein</keyword>
<dbReference type="EMBL" id="JPQZ01000002">
    <property type="protein sequence ID" value="KKO76538.1"/>
    <property type="molecule type" value="Genomic_DNA"/>
</dbReference>
<evidence type="ECO:0000256" key="2">
    <source>
        <dbReference type="ARBA" id="ARBA00022980"/>
    </source>
</evidence>
<sequence>MAAEKKGDASEKKIARKPHRRMTKGCQMETLLKCADNSGAKLLKIIGVRGYKGRLNRYPAAAPGDIVVVSCKKGKPDLRKKVHYAVLVRQKKVWRREDGTHIGFEDNAAVLITTKGEMRGGQIAGSIPKEVAECWPRISNSGNSIN</sequence>
<keyword evidence="7" id="KW-1185">Reference proteome</keyword>
<dbReference type="InterPro" id="IPR000218">
    <property type="entry name" value="Ribosomal_uL14"/>
</dbReference>
<dbReference type="SUPFAM" id="SSF50193">
    <property type="entry name" value="Ribosomal protein L14"/>
    <property type="match status" value="1"/>
</dbReference>
<dbReference type="PANTHER" id="PTHR11761">
    <property type="entry name" value="50S/60S RIBOSOMAL PROTEIN L14/L23"/>
    <property type="match status" value="1"/>
</dbReference>
<dbReference type="Proteomes" id="UP000034350">
    <property type="component" value="Unassembled WGS sequence"/>
</dbReference>
<accession>A0A0F9WUX4</accession>
<dbReference type="InterPro" id="IPR036853">
    <property type="entry name" value="Ribosomal_uL14_sf"/>
</dbReference>
<protein>
    <submittedName>
        <fullName evidence="6">60s ribosomal protein l23</fullName>
    </submittedName>
</protein>
<name>A0A0F9WUX4_9MICR</name>
<dbReference type="Pfam" id="PF00238">
    <property type="entry name" value="Ribosomal_L14"/>
    <property type="match status" value="1"/>
</dbReference>
<dbReference type="VEuPathDB" id="MicrosporidiaDB:AAJ76_200068052"/>
<dbReference type="GO" id="GO:0022625">
    <property type="term" value="C:cytosolic large ribosomal subunit"/>
    <property type="evidence" value="ECO:0007669"/>
    <property type="project" value="TreeGrafter"/>
</dbReference>
<dbReference type="AlphaFoldDB" id="A0A0F9WUX4"/>
<dbReference type="Gene3D" id="2.40.150.20">
    <property type="entry name" value="Ribosomal protein L14"/>
    <property type="match status" value="1"/>
</dbReference>
<dbReference type="InterPro" id="IPR019972">
    <property type="entry name" value="Ribosomal_uL14_CS"/>
</dbReference>
<dbReference type="OrthoDB" id="407959at2759"/>